<comment type="catalytic activity">
    <reaction evidence="18">
        <text>(2E)-hexenoyl-CoA + NADPH + H(+) = hexanoyl-CoA + NADP(+)</text>
        <dbReference type="Rhea" id="RHEA:44956"/>
        <dbReference type="ChEBI" id="CHEBI:15378"/>
        <dbReference type="ChEBI" id="CHEBI:57783"/>
        <dbReference type="ChEBI" id="CHEBI:58349"/>
        <dbReference type="ChEBI" id="CHEBI:62077"/>
        <dbReference type="ChEBI" id="CHEBI:62620"/>
    </reaction>
    <physiologicalReaction direction="left-to-right" evidence="18">
        <dbReference type="Rhea" id="RHEA:44957"/>
    </physiologicalReaction>
</comment>
<dbReference type="EC" id="1.3.1.38" evidence="14"/>
<comment type="subunit">
    <text evidence="13">Interacts with PEX5, probably required to target it into peroxisomes.</text>
</comment>
<evidence type="ECO:0000256" key="3">
    <source>
        <dbReference type="ARBA" id="ARBA00006484"/>
    </source>
</evidence>
<evidence type="ECO:0000256" key="16">
    <source>
        <dbReference type="ARBA" id="ARBA00047570"/>
    </source>
</evidence>
<evidence type="ECO:0000313" key="22">
    <source>
        <dbReference type="EMBL" id="NNM71604.1"/>
    </source>
</evidence>
<evidence type="ECO:0000256" key="5">
    <source>
        <dbReference type="ARBA" id="ARBA00022553"/>
    </source>
</evidence>
<evidence type="ECO:0000256" key="13">
    <source>
        <dbReference type="ARBA" id="ARBA00038622"/>
    </source>
</evidence>
<proteinExistence type="inferred from homology"/>
<evidence type="ECO:0000256" key="8">
    <source>
        <dbReference type="ARBA" id="ARBA00023002"/>
    </source>
</evidence>
<comment type="function">
    <text evidence="12">Participates in chain elongation of fatty acids. Catalyzes the reduction of trans-2-enoyl-CoAs of varying chain lengths from 6:1 to 16:1, having maximum activity with 10:1 CoA. Has no 2,4-dienoyl-CoA reductase activity.</text>
</comment>
<dbReference type="RefSeq" id="WP_171217047.1">
    <property type="nucleotide sequence ID" value="NZ_JABEPP010000001.1"/>
</dbReference>
<keyword evidence="5" id="KW-0597">Phosphoprotein</keyword>
<evidence type="ECO:0000256" key="1">
    <source>
        <dbReference type="ARBA" id="ARBA00004275"/>
    </source>
</evidence>
<keyword evidence="8" id="KW-0560">Oxidoreductase</keyword>
<keyword evidence="11" id="KW-0275">Fatty acid biosynthesis</keyword>
<comment type="pathway">
    <text evidence="2">Lipid metabolism.</text>
</comment>
<comment type="catalytic activity">
    <reaction evidence="17">
        <text>(2E)-tetradecenoyl-CoA + NADPH + H(+) = tetradecanoyl-CoA + NADP(+)</text>
        <dbReference type="Rhea" id="RHEA:44968"/>
        <dbReference type="ChEBI" id="CHEBI:15378"/>
        <dbReference type="ChEBI" id="CHEBI:57385"/>
        <dbReference type="ChEBI" id="CHEBI:57783"/>
        <dbReference type="ChEBI" id="CHEBI:58349"/>
        <dbReference type="ChEBI" id="CHEBI:61405"/>
    </reaction>
    <physiologicalReaction direction="left-to-right" evidence="17">
        <dbReference type="Rhea" id="RHEA:44969"/>
    </physiologicalReaction>
</comment>
<comment type="similarity">
    <text evidence="3">Belongs to the short-chain dehydrogenases/reductases (SDR) family.</text>
</comment>
<evidence type="ECO:0000313" key="23">
    <source>
        <dbReference type="Proteomes" id="UP000564885"/>
    </source>
</evidence>
<reference evidence="22 23" key="1">
    <citation type="submission" date="2020-04" db="EMBL/GenBank/DDBJ databases">
        <title>Enterovirga sp. isolate from soil.</title>
        <authorList>
            <person name="Chea S."/>
            <person name="Kim D.-U."/>
        </authorList>
    </citation>
    <scope>NUCLEOTIDE SEQUENCE [LARGE SCALE GENOMIC DNA]</scope>
    <source>
        <strain evidence="22 23">DB1703</strain>
    </source>
</reference>
<evidence type="ECO:0000256" key="9">
    <source>
        <dbReference type="ARBA" id="ARBA00023098"/>
    </source>
</evidence>
<dbReference type="Pfam" id="PF13561">
    <property type="entry name" value="adh_short_C2"/>
    <property type="match status" value="1"/>
</dbReference>
<evidence type="ECO:0000256" key="12">
    <source>
        <dbReference type="ARBA" id="ARBA00037124"/>
    </source>
</evidence>
<comment type="subcellular location">
    <subcellularLocation>
        <location evidence="1">Peroxisome</location>
    </subcellularLocation>
</comment>
<evidence type="ECO:0000256" key="4">
    <source>
        <dbReference type="ARBA" id="ARBA00022516"/>
    </source>
</evidence>
<keyword evidence="6" id="KW-0276">Fatty acid metabolism</keyword>
<evidence type="ECO:0000256" key="7">
    <source>
        <dbReference type="ARBA" id="ARBA00022857"/>
    </source>
</evidence>
<dbReference type="InterPro" id="IPR052388">
    <property type="entry name" value="Peroxisomal_t2-enoyl-CoA_red"/>
</dbReference>
<keyword evidence="23" id="KW-1185">Reference proteome</keyword>
<evidence type="ECO:0000256" key="14">
    <source>
        <dbReference type="ARBA" id="ARBA00038849"/>
    </source>
</evidence>
<evidence type="ECO:0000256" key="17">
    <source>
        <dbReference type="ARBA" id="ARBA00048686"/>
    </source>
</evidence>
<dbReference type="Gene3D" id="3.40.50.720">
    <property type="entry name" value="NAD(P)-binding Rossmann-like Domain"/>
    <property type="match status" value="1"/>
</dbReference>
<comment type="catalytic activity">
    <reaction evidence="16">
        <text>(2E)-dodecenoyl-CoA + NADPH + H(+) = dodecanoyl-CoA + NADP(+)</text>
        <dbReference type="Rhea" id="RHEA:44964"/>
        <dbReference type="ChEBI" id="CHEBI:15378"/>
        <dbReference type="ChEBI" id="CHEBI:57330"/>
        <dbReference type="ChEBI" id="CHEBI:57375"/>
        <dbReference type="ChEBI" id="CHEBI:57783"/>
        <dbReference type="ChEBI" id="CHEBI:58349"/>
    </reaction>
    <physiologicalReaction direction="left-to-right" evidence="16">
        <dbReference type="Rhea" id="RHEA:44965"/>
    </physiologicalReaction>
</comment>
<comment type="catalytic activity">
    <reaction evidence="21">
        <text>(2E)-octenoyl-CoA + NADPH + H(+) = octanoyl-CoA + NADP(+)</text>
        <dbReference type="Rhea" id="RHEA:44952"/>
        <dbReference type="ChEBI" id="CHEBI:15378"/>
        <dbReference type="ChEBI" id="CHEBI:57386"/>
        <dbReference type="ChEBI" id="CHEBI:57783"/>
        <dbReference type="ChEBI" id="CHEBI:58349"/>
        <dbReference type="ChEBI" id="CHEBI:62242"/>
    </reaction>
    <physiologicalReaction direction="left-to-right" evidence="21">
        <dbReference type="Rhea" id="RHEA:44953"/>
    </physiologicalReaction>
</comment>
<dbReference type="AlphaFoldDB" id="A0A849I1W9"/>
<dbReference type="PRINTS" id="PR00081">
    <property type="entry name" value="GDHRDH"/>
</dbReference>
<dbReference type="InterPro" id="IPR002347">
    <property type="entry name" value="SDR_fam"/>
</dbReference>
<dbReference type="SUPFAM" id="SSF51735">
    <property type="entry name" value="NAD(P)-binding Rossmann-fold domains"/>
    <property type="match status" value="1"/>
</dbReference>
<name>A0A849I1W9_9HYPH</name>
<evidence type="ECO:0000256" key="2">
    <source>
        <dbReference type="ARBA" id="ARBA00005189"/>
    </source>
</evidence>
<dbReference type="FunFam" id="3.40.50.720:FF:000084">
    <property type="entry name" value="Short-chain dehydrogenase reductase"/>
    <property type="match status" value="1"/>
</dbReference>
<comment type="catalytic activity">
    <reaction evidence="20">
        <text>(2E)-decenoyl-CoA + NADPH + H(+) = decanoyl-CoA + NADP(+)</text>
        <dbReference type="Rhea" id="RHEA:44960"/>
        <dbReference type="ChEBI" id="CHEBI:15378"/>
        <dbReference type="ChEBI" id="CHEBI:57783"/>
        <dbReference type="ChEBI" id="CHEBI:58349"/>
        <dbReference type="ChEBI" id="CHEBI:61406"/>
        <dbReference type="ChEBI" id="CHEBI:61430"/>
    </reaction>
    <physiologicalReaction direction="left-to-right" evidence="20">
        <dbReference type="Rhea" id="RHEA:44961"/>
    </physiologicalReaction>
</comment>
<dbReference type="EMBL" id="JABEPP010000001">
    <property type="protein sequence ID" value="NNM71604.1"/>
    <property type="molecule type" value="Genomic_DNA"/>
</dbReference>
<dbReference type="PANTHER" id="PTHR24317">
    <property type="entry name" value="PEROXISOMAL TRANS-2-ENOYL-COA REDUCTASE"/>
    <property type="match status" value="1"/>
</dbReference>
<evidence type="ECO:0000256" key="19">
    <source>
        <dbReference type="ARBA" id="ARBA00049251"/>
    </source>
</evidence>
<accession>A0A849I1W9</accession>
<dbReference type="InterPro" id="IPR036291">
    <property type="entry name" value="NAD(P)-bd_dom_sf"/>
</dbReference>
<gene>
    <name evidence="22" type="ORF">HJG44_04215</name>
</gene>
<sequence>MTRAADIFREGALDGAAVFVTGAGTGIGRAIAERLARLGAVVGGCGRRAEPLDQTASAVAAAGGRFVPIPCDVRDADAARTALAEFASRHGLTGLVNNAGGQFYAAAEDIRPRGWQAVIDLNLTAVFHLCQAARPLFRGGGSILSISLTGAERGALGMAHSVAARSGVAGLTKALALEWAADDIRVNCIAPGTVATPAFQANSTPELRDRLRRETPIRRLVEPAEVAEFVAFLLSPAAGMITGQILRVDGGSFLAAPVDMRPAGLGKEAA</sequence>
<protein>
    <recommendedName>
        <fullName evidence="15">Peroxisomal trans-2-enoyl-CoA reductase</fullName>
        <ecNumber evidence="14">1.3.1.38</ecNumber>
    </recommendedName>
</protein>
<evidence type="ECO:0000256" key="6">
    <source>
        <dbReference type="ARBA" id="ARBA00022832"/>
    </source>
</evidence>
<dbReference type="PANTHER" id="PTHR24317:SF7">
    <property type="entry name" value="PEROXISOMAL TRANS-2-ENOYL-COA REDUCTASE"/>
    <property type="match status" value="1"/>
</dbReference>
<evidence type="ECO:0000256" key="18">
    <source>
        <dbReference type="ARBA" id="ARBA00049108"/>
    </source>
</evidence>
<dbReference type="Proteomes" id="UP000564885">
    <property type="component" value="Unassembled WGS sequence"/>
</dbReference>
<dbReference type="GO" id="GO:0019166">
    <property type="term" value="F:trans-2-enoyl-CoA reductase (NADPH) activity"/>
    <property type="evidence" value="ECO:0007669"/>
    <property type="project" value="UniProtKB-EC"/>
</dbReference>
<evidence type="ECO:0000256" key="21">
    <source>
        <dbReference type="ARBA" id="ARBA00049559"/>
    </source>
</evidence>
<keyword evidence="10" id="KW-0576">Peroxisome</keyword>
<dbReference type="GO" id="GO:0006633">
    <property type="term" value="P:fatty acid biosynthetic process"/>
    <property type="evidence" value="ECO:0007669"/>
    <property type="project" value="UniProtKB-KW"/>
</dbReference>
<comment type="catalytic activity">
    <reaction evidence="19">
        <text>a (2E)-enoyl-CoA + NADPH + H(+) = a 2,3-saturated acyl-CoA + NADP(+)</text>
        <dbReference type="Rhea" id="RHEA:33763"/>
        <dbReference type="ChEBI" id="CHEBI:15378"/>
        <dbReference type="ChEBI" id="CHEBI:57783"/>
        <dbReference type="ChEBI" id="CHEBI:58349"/>
        <dbReference type="ChEBI" id="CHEBI:58856"/>
        <dbReference type="ChEBI" id="CHEBI:65111"/>
        <dbReference type="EC" id="1.3.1.38"/>
    </reaction>
    <physiologicalReaction direction="left-to-right" evidence="19">
        <dbReference type="Rhea" id="RHEA:33764"/>
    </physiologicalReaction>
</comment>
<keyword evidence="9" id="KW-0443">Lipid metabolism</keyword>
<evidence type="ECO:0000256" key="15">
    <source>
        <dbReference type="ARBA" id="ARBA00041063"/>
    </source>
</evidence>
<organism evidence="22 23">
    <name type="scientific">Enterovirga aerilata</name>
    <dbReference type="NCBI Taxonomy" id="2730920"/>
    <lineage>
        <taxon>Bacteria</taxon>
        <taxon>Pseudomonadati</taxon>
        <taxon>Pseudomonadota</taxon>
        <taxon>Alphaproteobacteria</taxon>
        <taxon>Hyphomicrobiales</taxon>
        <taxon>Methylobacteriaceae</taxon>
        <taxon>Enterovirga</taxon>
    </lineage>
</organism>
<keyword evidence="4" id="KW-0444">Lipid biosynthesis</keyword>
<comment type="caution">
    <text evidence="22">The sequence shown here is derived from an EMBL/GenBank/DDBJ whole genome shotgun (WGS) entry which is preliminary data.</text>
</comment>
<evidence type="ECO:0000256" key="20">
    <source>
        <dbReference type="ARBA" id="ARBA00049386"/>
    </source>
</evidence>
<evidence type="ECO:0000256" key="11">
    <source>
        <dbReference type="ARBA" id="ARBA00023160"/>
    </source>
</evidence>
<keyword evidence="7" id="KW-0521">NADP</keyword>
<evidence type="ECO:0000256" key="10">
    <source>
        <dbReference type="ARBA" id="ARBA00023140"/>
    </source>
</evidence>